<sequence length="471" mass="53752">METFVDIHCHPHSKPFGRSLPAIKQSASRNDKTSLWHHDPPTLIDKLVNFALTLTRFRQTDLTASSRGNVRVLVNALYPLERGFCRNRLGKSIVADLPIDFVTGFGKKYIDRVQAITSSEAYCVELNEQYEFLKQINGTVIKLSGGQPVRYVLTKNYADIESLVLKSKESDPLTIALMLSIEGAHVLGCGIEQGAVEETVLRNIAALKSWEHRPLFMTFAHHFYNELCGHAESLTGILQQLLDQQEGLDAGFTPLGEKAVRALLETTTGPRILIDIKHMSVASRKRYFDILDTEFSTQDIPIIVSHGCVRGNDLDRNRFHDHPINFSDDEILRVARSGGLFGIQLDERRIGSESVLRHARGHLNRREILFSWAELVWQQIKHIAELLDQQNLFAWGNVCLGTDYDGLVNPINGYWTHREMTDLDAYLLMHAHNYMRNNPPLRNSENRIHEEEIVTRFMGSNAIDFFKKYYR</sequence>
<evidence type="ECO:0000313" key="1">
    <source>
        <dbReference type="EMBL" id="MFC5408185.1"/>
    </source>
</evidence>
<accession>A0ABW0I6F3</accession>
<proteinExistence type="predicted"/>
<dbReference type="Proteomes" id="UP001596106">
    <property type="component" value="Unassembled WGS sequence"/>
</dbReference>
<name>A0ABW0I6F3_9BACT</name>
<organism evidence="1 2">
    <name type="scientific">Larkinella bovis</name>
    <dbReference type="NCBI Taxonomy" id="683041"/>
    <lineage>
        <taxon>Bacteria</taxon>
        <taxon>Pseudomonadati</taxon>
        <taxon>Bacteroidota</taxon>
        <taxon>Cytophagia</taxon>
        <taxon>Cytophagales</taxon>
        <taxon>Spirosomataceae</taxon>
        <taxon>Larkinella</taxon>
    </lineage>
</organism>
<dbReference type="Gene3D" id="3.20.20.140">
    <property type="entry name" value="Metal-dependent hydrolases"/>
    <property type="match status" value="1"/>
</dbReference>
<keyword evidence="2" id="KW-1185">Reference proteome</keyword>
<dbReference type="EC" id="3.4.13.-" evidence="1"/>
<dbReference type="RefSeq" id="WP_379840870.1">
    <property type="nucleotide sequence ID" value="NZ_JBHSMA010000001.1"/>
</dbReference>
<keyword evidence="1" id="KW-0378">Hydrolase</keyword>
<gene>
    <name evidence="1" type="ORF">ACFPMF_02600</name>
</gene>
<evidence type="ECO:0000313" key="2">
    <source>
        <dbReference type="Proteomes" id="UP001596106"/>
    </source>
</evidence>
<keyword evidence="1" id="KW-0645">Protease</keyword>
<reference evidence="2" key="1">
    <citation type="journal article" date="2019" name="Int. J. Syst. Evol. Microbiol.">
        <title>The Global Catalogue of Microorganisms (GCM) 10K type strain sequencing project: providing services to taxonomists for standard genome sequencing and annotation.</title>
        <authorList>
            <consortium name="The Broad Institute Genomics Platform"/>
            <consortium name="The Broad Institute Genome Sequencing Center for Infectious Disease"/>
            <person name="Wu L."/>
            <person name="Ma J."/>
        </authorList>
    </citation>
    <scope>NUCLEOTIDE SEQUENCE [LARGE SCALE GENOMIC DNA]</scope>
    <source>
        <strain evidence="2">CCUG 55250</strain>
    </source>
</reference>
<protein>
    <submittedName>
        <fullName evidence="1">Membrane dipeptidase</fullName>
        <ecNumber evidence="1">3.4.13.-</ecNumber>
    </submittedName>
</protein>
<dbReference type="EMBL" id="JBHSMA010000001">
    <property type="protein sequence ID" value="MFC5408185.1"/>
    <property type="molecule type" value="Genomic_DNA"/>
</dbReference>
<dbReference type="InterPro" id="IPR032466">
    <property type="entry name" value="Metal_Hydrolase"/>
</dbReference>
<dbReference type="InterPro" id="IPR008257">
    <property type="entry name" value="Pept_M19"/>
</dbReference>
<keyword evidence="1" id="KW-0224">Dipeptidase</keyword>
<dbReference type="Pfam" id="PF01244">
    <property type="entry name" value="Peptidase_M19"/>
    <property type="match status" value="1"/>
</dbReference>
<dbReference type="SUPFAM" id="SSF51556">
    <property type="entry name" value="Metallo-dependent hydrolases"/>
    <property type="match status" value="1"/>
</dbReference>
<dbReference type="GO" id="GO:0016805">
    <property type="term" value="F:dipeptidase activity"/>
    <property type="evidence" value="ECO:0007669"/>
    <property type="project" value="UniProtKB-KW"/>
</dbReference>
<comment type="caution">
    <text evidence="1">The sequence shown here is derived from an EMBL/GenBank/DDBJ whole genome shotgun (WGS) entry which is preliminary data.</text>
</comment>